<feature type="region of interest" description="Disordered" evidence="1">
    <location>
        <begin position="1"/>
        <end position="20"/>
    </location>
</feature>
<sequence length="109" mass="11824">MRSASSRLPPQPDGRPENLTKLMGGARERADWSVFRGSFVSEVQQSGEAGKLHLQEGRGEPDLFPAPRVRRAQGKGSPPDVIHKGRGEGEGAATLLPFPYGRDSCVPCW</sequence>
<protein>
    <submittedName>
        <fullName evidence="2">Uncharacterized protein</fullName>
    </submittedName>
</protein>
<keyword evidence="3" id="KW-1185">Reference proteome</keyword>
<accession>A0A5B7FW85</accession>
<comment type="caution">
    <text evidence="2">The sequence shown here is derived from an EMBL/GenBank/DDBJ whole genome shotgun (WGS) entry which is preliminary data.</text>
</comment>
<evidence type="ECO:0000313" key="3">
    <source>
        <dbReference type="Proteomes" id="UP000324222"/>
    </source>
</evidence>
<name>A0A5B7FW85_PORTR</name>
<evidence type="ECO:0000256" key="1">
    <source>
        <dbReference type="SAM" id="MobiDB-lite"/>
    </source>
</evidence>
<dbReference type="EMBL" id="VSRR010008963">
    <property type="protein sequence ID" value="MPC49575.1"/>
    <property type="molecule type" value="Genomic_DNA"/>
</dbReference>
<dbReference type="AlphaFoldDB" id="A0A5B7FW85"/>
<feature type="compositionally biased region" description="Basic and acidic residues" evidence="1">
    <location>
        <begin position="50"/>
        <end position="61"/>
    </location>
</feature>
<dbReference type="Proteomes" id="UP000324222">
    <property type="component" value="Unassembled WGS sequence"/>
</dbReference>
<proteinExistence type="predicted"/>
<organism evidence="2 3">
    <name type="scientific">Portunus trituberculatus</name>
    <name type="common">Swimming crab</name>
    <name type="synonym">Neptunus trituberculatus</name>
    <dbReference type="NCBI Taxonomy" id="210409"/>
    <lineage>
        <taxon>Eukaryota</taxon>
        <taxon>Metazoa</taxon>
        <taxon>Ecdysozoa</taxon>
        <taxon>Arthropoda</taxon>
        <taxon>Crustacea</taxon>
        <taxon>Multicrustacea</taxon>
        <taxon>Malacostraca</taxon>
        <taxon>Eumalacostraca</taxon>
        <taxon>Eucarida</taxon>
        <taxon>Decapoda</taxon>
        <taxon>Pleocyemata</taxon>
        <taxon>Brachyura</taxon>
        <taxon>Eubrachyura</taxon>
        <taxon>Portunoidea</taxon>
        <taxon>Portunidae</taxon>
        <taxon>Portuninae</taxon>
        <taxon>Portunus</taxon>
    </lineage>
</organism>
<reference evidence="2 3" key="1">
    <citation type="submission" date="2019-05" db="EMBL/GenBank/DDBJ databases">
        <title>Another draft genome of Portunus trituberculatus and its Hox gene families provides insights of decapod evolution.</title>
        <authorList>
            <person name="Jeong J.-H."/>
            <person name="Song I."/>
            <person name="Kim S."/>
            <person name="Choi T."/>
            <person name="Kim D."/>
            <person name="Ryu S."/>
            <person name="Kim W."/>
        </authorList>
    </citation>
    <scope>NUCLEOTIDE SEQUENCE [LARGE SCALE GENOMIC DNA]</scope>
    <source>
        <tissue evidence="2">Muscle</tissue>
    </source>
</reference>
<feature type="region of interest" description="Disordered" evidence="1">
    <location>
        <begin position="46"/>
        <end position="93"/>
    </location>
</feature>
<gene>
    <name evidence="2" type="ORF">E2C01_043382</name>
</gene>
<evidence type="ECO:0000313" key="2">
    <source>
        <dbReference type="EMBL" id="MPC49575.1"/>
    </source>
</evidence>